<dbReference type="Proteomes" id="UP000005019">
    <property type="component" value="Unassembled WGS sequence"/>
</dbReference>
<reference evidence="3 4" key="1">
    <citation type="journal article" date="2011" name="J. Bacteriol.">
        <title>Genome sequence of Methyloversatilis universalis FAM5T, a methylotrophic representative of the order Rhodocyclales.</title>
        <authorList>
            <person name="Kittichotirat W."/>
            <person name="Good N.M."/>
            <person name="Hall R."/>
            <person name="Bringel F."/>
            <person name="Lajus A."/>
            <person name="Medigue C."/>
            <person name="Smalley N.E."/>
            <person name="Beck D."/>
            <person name="Bumgarner R."/>
            <person name="Vuilleumier S."/>
            <person name="Kalyuzhnaya M.G."/>
        </authorList>
    </citation>
    <scope>NUCLEOTIDE SEQUENCE [LARGE SCALE GENOMIC DNA]</scope>
    <source>
        <strain evidence="4">ATCC BAA-1314 / JCM 13912 / FAM5</strain>
    </source>
</reference>
<evidence type="ECO:0000313" key="3">
    <source>
        <dbReference type="EMBL" id="EGK72320.1"/>
    </source>
</evidence>
<comment type="caution">
    <text evidence="3">The sequence shown here is derived from an EMBL/GenBank/DDBJ whole genome shotgun (WGS) entry which is preliminary data.</text>
</comment>
<keyword evidence="2" id="KW-0732">Signal</keyword>
<dbReference type="RefSeq" id="WP_008060266.1">
    <property type="nucleotide sequence ID" value="NZ_AFHG01000041.1"/>
</dbReference>
<organism evidence="3 4">
    <name type="scientific">Methyloversatilis universalis (strain ATCC BAA-1314 / DSM 25237 / JCM 13912 / CCUG 52030 / FAM5)</name>
    <dbReference type="NCBI Taxonomy" id="1000565"/>
    <lineage>
        <taxon>Bacteria</taxon>
        <taxon>Pseudomonadati</taxon>
        <taxon>Pseudomonadota</taxon>
        <taxon>Betaproteobacteria</taxon>
        <taxon>Nitrosomonadales</taxon>
        <taxon>Sterolibacteriaceae</taxon>
        <taxon>Methyloversatilis</taxon>
    </lineage>
</organism>
<dbReference type="OrthoDB" id="8538300at2"/>
<feature type="chain" id="PRO_5003330886" evidence="2">
    <location>
        <begin position="26"/>
        <end position="155"/>
    </location>
</feature>
<evidence type="ECO:0000256" key="2">
    <source>
        <dbReference type="SAM" id="SignalP"/>
    </source>
</evidence>
<proteinExistence type="predicted"/>
<dbReference type="eggNOG" id="ENOG50336C6">
    <property type="taxonomic scope" value="Bacteria"/>
</dbReference>
<dbReference type="STRING" id="1000565.METUNv1_01436"/>
<gene>
    <name evidence="3" type="ORF">METUNv1_01436</name>
</gene>
<sequence>MFSNSSALRLSAAALSALTALAAHALPADPRAPAARPGQPPTLAGSWSWTDPQQCSETYEYAADGSGRVSSGQERAEMAYIFDPVPLKDGFYRLEATITRDNGGTDCAGSASDDTNERYTVYLKFHPDGDQHIVCMEADLKHCFGPLKRGRGSSL</sequence>
<name>F5RAU9_METUF</name>
<evidence type="ECO:0000256" key="1">
    <source>
        <dbReference type="SAM" id="MobiDB-lite"/>
    </source>
</evidence>
<feature type="region of interest" description="Disordered" evidence="1">
    <location>
        <begin position="30"/>
        <end position="50"/>
    </location>
</feature>
<dbReference type="EMBL" id="AFHG01000041">
    <property type="protein sequence ID" value="EGK72320.1"/>
    <property type="molecule type" value="Genomic_DNA"/>
</dbReference>
<keyword evidence="4" id="KW-1185">Reference proteome</keyword>
<accession>F5RAU9</accession>
<evidence type="ECO:0000313" key="4">
    <source>
        <dbReference type="Proteomes" id="UP000005019"/>
    </source>
</evidence>
<feature type="signal peptide" evidence="2">
    <location>
        <begin position="1"/>
        <end position="25"/>
    </location>
</feature>
<dbReference type="AlphaFoldDB" id="F5RAU9"/>
<protein>
    <submittedName>
        <fullName evidence="3">Uncharacterized protein</fullName>
    </submittedName>
</protein>